<reference evidence="1 2" key="1">
    <citation type="journal article" date="2021" name="Microbiol. Spectr.">
        <title>A Single Bacterium Capable of Oxidation and Reduction of Iron at Circumneutral pH.</title>
        <authorList>
            <person name="Kato S."/>
            <person name="Ohkuma M."/>
        </authorList>
    </citation>
    <scope>NUCLEOTIDE SEQUENCE [LARGE SCALE GENOMIC DNA]</scope>
    <source>
        <strain evidence="1 2">MIZ03</strain>
    </source>
</reference>
<accession>A0ABN6D2F0</accession>
<proteinExistence type="predicted"/>
<evidence type="ECO:0000313" key="1">
    <source>
        <dbReference type="EMBL" id="BCO26187.1"/>
    </source>
</evidence>
<gene>
    <name evidence="1" type="ORF">MIZ03_1067</name>
</gene>
<keyword evidence="2" id="KW-1185">Reference proteome</keyword>
<dbReference type="Proteomes" id="UP000824366">
    <property type="component" value="Chromosome"/>
</dbReference>
<evidence type="ECO:0000313" key="2">
    <source>
        <dbReference type="Proteomes" id="UP000824366"/>
    </source>
</evidence>
<protein>
    <submittedName>
        <fullName evidence="1">Uncharacterized protein</fullName>
    </submittedName>
</protein>
<name>A0ABN6D2F0_9BURK</name>
<organism evidence="1 2">
    <name type="scientific">Rhodoferax lithotrophicus</name>
    <dbReference type="NCBI Taxonomy" id="2798804"/>
    <lineage>
        <taxon>Bacteria</taxon>
        <taxon>Pseudomonadati</taxon>
        <taxon>Pseudomonadota</taxon>
        <taxon>Betaproteobacteria</taxon>
        <taxon>Burkholderiales</taxon>
        <taxon>Comamonadaceae</taxon>
        <taxon>Rhodoferax</taxon>
    </lineage>
</organism>
<dbReference type="EMBL" id="AP024238">
    <property type="protein sequence ID" value="BCO26187.1"/>
    <property type="molecule type" value="Genomic_DNA"/>
</dbReference>
<sequence>MIMSSSPVFAPAESVISPFVLIRQLGGITCFKNESMKFARPAPLAADAEAAVAA</sequence>